<evidence type="ECO:0000256" key="5">
    <source>
        <dbReference type="ARBA" id="ARBA00022840"/>
    </source>
</evidence>
<reference evidence="12 13" key="1">
    <citation type="submission" date="2022-09" db="EMBL/GenBank/DDBJ databases">
        <authorList>
            <person name="Palmer J.M."/>
        </authorList>
    </citation>
    <scope>NUCLEOTIDE SEQUENCE [LARGE SCALE GENOMIC DNA]</scope>
    <source>
        <strain evidence="12 13">DSM 7382</strain>
    </source>
</reference>
<dbReference type="FunFam" id="1.10.287.3700:FF:000001">
    <property type="entry name" value="PAN2-PAN3 deadenylation complex subunit PAN3"/>
    <property type="match status" value="1"/>
</dbReference>
<dbReference type="Gene3D" id="1.10.287.3700">
    <property type="match status" value="1"/>
</dbReference>
<dbReference type="GO" id="GO:0008143">
    <property type="term" value="F:poly(A) binding"/>
    <property type="evidence" value="ECO:0007669"/>
    <property type="project" value="TreeGrafter"/>
</dbReference>
<proteinExistence type="inferred from homology"/>
<feature type="binding site" evidence="7">
    <location>
        <begin position="422"/>
        <end position="423"/>
    </location>
    <ligand>
        <name>ATP</name>
        <dbReference type="ChEBI" id="CHEBI:30616"/>
    </ligand>
</feature>
<organism evidence="12 13">
    <name type="scientific">Cerrena zonata</name>
    <dbReference type="NCBI Taxonomy" id="2478898"/>
    <lineage>
        <taxon>Eukaryota</taxon>
        <taxon>Fungi</taxon>
        <taxon>Dikarya</taxon>
        <taxon>Basidiomycota</taxon>
        <taxon>Agaricomycotina</taxon>
        <taxon>Agaricomycetes</taxon>
        <taxon>Polyporales</taxon>
        <taxon>Cerrenaceae</taxon>
        <taxon>Cerrena</taxon>
    </lineage>
</organism>
<dbReference type="PANTHER" id="PTHR12272:SF11">
    <property type="entry name" value="PAN2-PAN3 DEADENYLATION COMPLEX SUBUNIT PAN3"/>
    <property type="match status" value="1"/>
</dbReference>
<keyword evidence="2 7" id="KW-0963">Cytoplasm</keyword>
<evidence type="ECO:0000313" key="12">
    <source>
        <dbReference type="EMBL" id="KAK7688505.1"/>
    </source>
</evidence>
<feature type="zinc finger region" description="C3H1-type" evidence="8">
    <location>
        <begin position="41"/>
        <end position="70"/>
    </location>
</feature>
<dbReference type="Gene3D" id="1.20.5.5160">
    <property type="match status" value="1"/>
</dbReference>
<dbReference type="SUPFAM" id="SSF56112">
    <property type="entry name" value="Protein kinase-like (PK-like)"/>
    <property type="match status" value="1"/>
</dbReference>
<dbReference type="Pfam" id="PF00069">
    <property type="entry name" value="Pkinase"/>
    <property type="match status" value="1"/>
</dbReference>
<keyword evidence="8" id="KW-0479">Metal-binding</keyword>
<keyword evidence="3 7" id="KW-0507">mRNA processing</keyword>
<keyword evidence="6 7" id="KW-0175">Coiled coil</keyword>
<feature type="binding site" evidence="7">
    <location>
        <begin position="358"/>
        <end position="365"/>
    </location>
    <ligand>
        <name>ATP</name>
        <dbReference type="ChEBI" id="CHEBI:30616"/>
    </ligand>
</feature>
<evidence type="ECO:0000313" key="13">
    <source>
        <dbReference type="Proteomes" id="UP001385951"/>
    </source>
</evidence>
<dbReference type="InterPro" id="IPR011009">
    <property type="entry name" value="Kinase-like_dom_sf"/>
</dbReference>
<comment type="subunit">
    <text evidence="7">Homodimer. Forms a heterotrimer with a catalytic subunit PAN2 to form the poly(A)-nuclease (PAN) deadenylation complex. Interacts (via PAM-2 motif) with poly(A)-binding protein PAB1 (via PABC domain), conferring substrate specificity of the enzyme complex.</text>
</comment>
<accession>A0AAW0GBI8</accession>
<dbReference type="Proteomes" id="UP001385951">
    <property type="component" value="Unassembled WGS sequence"/>
</dbReference>
<feature type="domain" description="C3H1-type" evidence="11">
    <location>
        <begin position="41"/>
        <end position="70"/>
    </location>
</feature>
<comment type="caution">
    <text evidence="7">Lacks conserved residue(s) required for the propagation of feature annotation.</text>
</comment>
<keyword evidence="8" id="KW-0863">Zinc-finger</keyword>
<evidence type="ECO:0000256" key="7">
    <source>
        <dbReference type="HAMAP-Rule" id="MF_03181"/>
    </source>
</evidence>
<dbReference type="InterPro" id="IPR041332">
    <property type="entry name" value="Pan3_CK"/>
</dbReference>
<dbReference type="Gene3D" id="1.10.510.10">
    <property type="entry name" value="Transferase(Phosphotransferase) domain 1"/>
    <property type="match status" value="1"/>
</dbReference>
<evidence type="ECO:0000256" key="6">
    <source>
        <dbReference type="ARBA" id="ARBA00023054"/>
    </source>
</evidence>
<feature type="compositionally biased region" description="Pro residues" evidence="9">
    <location>
        <begin position="106"/>
        <end position="116"/>
    </location>
</feature>
<feature type="region of interest" description="Knob domain" evidence="7">
    <location>
        <begin position="562"/>
        <end position="654"/>
    </location>
</feature>
<dbReference type="GO" id="GO:0004672">
    <property type="term" value="F:protein kinase activity"/>
    <property type="evidence" value="ECO:0007669"/>
    <property type="project" value="InterPro"/>
</dbReference>
<dbReference type="GO" id="GO:0000289">
    <property type="term" value="P:nuclear-transcribed mRNA poly(A) tail shortening"/>
    <property type="evidence" value="ECO:0007669"/>
    <property type="project" value="UniProtKB-UniRule"/>
</dbReference>
<feature type="compositionally biased region" description="Polar residues" evidence="9">
    <location>
        <begin position="119"/>
        <end position="136"/>
    </location>
</feature>
<feature type="compositionally biased region" description="Pro residues" evidence="9">
    <location>
        <begin position="74"/>
        <end position="86"/>
    </location>
</feature>
<dbReference type="EMBL" id="JASBNA010000010">
    <property type="protein sequence ID" value="KAK7688505.1"/>
    <property type="molecule type" value="Genomic_DNA"/>
</dbReference>
<dbReference type="PROSITE" id="PS50103">
    <property type="entry name" value="ZF_C3H1"/>
    <property type="match status" value="1"/>
</dbReference>
<dbReference type="GO" id="GO:0008270">
    <property type="term" value="F:zinc ion binding"/>
    <property type="evidence" value="ECO:0007669"/>
    <property type="project" value="UniProtKB-KW"/>
</dbReference>
<sequence>MASGEMVFFSRPQSAAVKIVAPPAKAQEPVGNNGKNSPRKDMTQRQCRNILIYGSCKFQDKGCNFYHPSHDNPSPAPPESPVPTPALPAHTVNAPVFVPKRHRSPIPSPTSPPQYPPILQSTETHSSGSPSPTADSGSDAVESSNDDQNDNARSGPVATSTPNPSAAVFEPFNFAQSNQYEFVPSYPESYEIVQAPMPDYDTPANEMYYPTSAAFARQPLLYHLYTQPRSDDLELRYFVPDDIREELQRRSETVHMAPVPGLNLPEDLQDYHSLAPLEPVSGDRRKFGSWHSAVYRAVNSKDGQTYVLRRIENFRLPSVDAFTSIEAWRRIKHPNIVSVKEAFTTRAFGDSSLVVVYDYHPNATTLFENHVKAKAGQVSNGRGNRTQERIPERTLWSYIVQIASAVKAVHDAGLSVRVIDVTKVLITSKNRVRISSCGIVDVLMYEARQDISMLQHEDLAMFGKLISVLCCHHPNAANHPQKALDQINRNYSVDVKNLVISLMSKMNIQGKKPIDQVVDVIARHTMQEFEEAQNAVDRLEGGLMSELENGRLFRLLCKFGFINERPEFALDLRWSETGDRYIIKLFRDYVFHQVDEHGKPVVNLSHVLTCLNKLDAGTDERIMLVSPDEQSCLVVTYKEVKSYIESAFNELRAG</sequence>
<dbReference type="GO" id="GO:0005524">
    <property type="term" value="F:ATP binding"/>
    <property type="evidence" value="ECO:0007669"/>
    <property type="project" value="UniProtKB-UniRule"/>
</dbReference>
<feature type="region of interest" description="Disordered" evidence="9">
    <location>
        <begin position="68"/>
        <end position="164"/>
    </location>
</feature>
<evidence type="ECO:0000256" key="4">
    <source>
        <dbReference type="ARBA" id="ARBA00022741"/>
    </source>
</evidence>
<dbReference type="AlphaFoldDB" id="A0AAW0GBI8"/>
<protein>
    <recommendedName>
        <fullName evidence="7">PAN2-PAN3 deadenylation complex subunit PAN3</fullName>
    </recommendedName>
    <alternativeName>
        <fullName evidence="7">PAB1P-dependent poly(A)-specific ribonuclease</fullName>
    </alternativeName>
    <alternativeName>
        <fullName evidence="7">Poly(A)-nuclease deadenylation complex subunit 3</fullName>
        <shortName evidence="7">PAN deadenylation complex subunit 3</shortName>
    </alternativeName>
</protein>
<evidence type="ECO:0000256" key="8">
    <source>
        <dbReference type="PROSITE-ProRule" id="PRU00723"/>
    </source>
</evidence>
<feature type="domain" description="Protein kinase" evidence="10">
    <location>
        <begin position="280"/>
        <end position="582"/>
    </location>
</feature>
<dbReference type="GO" id="GO:0000932">
    <property type="term" value="C:P-body"/>
    <property type="evidence" value="ECO:0007669"/>
    <property type="project" value="TreeGrafter"/>
</dbReference>
<comment type="domain">
    <text evidence="7">The N-terminal zinc finger binds to poly(A) RNA.</text>
</comment>
<dbReference type="Pfam" id="PF18101">
    <property type="entry name" value="Pan3_CK"/>
    <property type="match status" value="1"/>
</dbReference>
<keyword evidence="13" id="KW-1185">Reference proteome</keyword>
<comment type="caution">
    <text evidence="12">The sequence shown here is derived from an EMBL/GenBank/DDBJ whole genome shotgun (WGS) entry which is preliminary data.</text>
</comment>
<gene>
    <name evidence="7" type="primary">PAN3</name>
    <name evidence="12" type="ORF">QCA50_008043</name>
</gene>
<name>A0AAW0GBI8_9APHY</name>
<keyword evidence="8" id="KW-0862">Zinc</keyword>
<feature type="coiled-coil region" evidence="7">
    <location>
        <begin position="523"/>
        <end position="561"/>
    </location>
</feature>
<comment type="similarity">
    <text evidence="7">Belongs to the protein kinase superfamily. PAN3 family.</text>
</comment>
<keyword evidence="5 7" id="KW-0067">ATP-binding</keyword>
<dbReference type="Gene3D" id="6.10.250.3160">
    <property type="match status" value="1"/>
</dbReference>
<evidence type="ECO:0000256" key="9">
    <source>
        <dbReference type="SAM" id="MobiDB-lite"/>
    </source>
</evidence>
<dbReference type="Pfam" id="PF25586">
    <property type="entry name" value="zf-CCCH_PAN3"/>
    <property type="match status" value="1"/>
</dbReference>
<dbReference type="HAMAP" id="MF_03181">
    <property type="entry name" value="PAN3"/>
    <property type="match status" value="1"/>
</dbReference>
<dbReference type="PROSITE" id="PS50011">
    <property type="entry name" value="PROTEIN_KINASE_DOM"/>
    <property type="match status" value="1"/>
</dbReference>
<dbReference type="InterPro" id="IPR000571">
    <property type="entry name" value="Znf_CCCH"/>
</dbReference>
<feature type="region of interest" description="Disordered" evidence="9">
    <location>
        <begin position="20"/>
        <end position="43"/>
    </location>
</feature>
<feature type="binding site" evidence="7">
    <location>
        <position position="309"/>
    </location>
    <ligand>
        <name>ATP</name>
        <dbReference type="ChEBI" id="CHEBI:30616"/>
    </ligand>
</feature>
<evidence type="ECO:0000256" key="2">
    <source>
        <dbReference type="ARBA" id="ARBA00022490"/>
    </source>
</evidence>
<comment type="domain">
    <text evidence="7">The pseudokinase domain, the coiled-coil (CC), and C-terminal knob domain (CK) form a structural unit (PKC) that forms an extensive high-affinity interaction surface for PAN2.</text>
</comment>
<dbReference type="GO" id="GO:0031251">
    <property type="term" value="C:PAN complex"/>
    <property type="evidence" value="ECO:0007669"/>
    <property type="project" value="UniProtKB-UniRule"/>
</dbReference>
<comment type="subcellular location">
    <subcellularLocation>
        <location evidence="1 7">Cytoplasm</location>
    </subcellularLocation>
</comment>
<dbReference type="InterPro" id="IPR000719">
    <property type="entry name" value="Prot_kinase_dom"/>
</dbReference>
<evidence type="ECO:0000256" key="1">
    <source>
        <dbReference type="ARBA" id="ARBA00004496"/>
    </source>
</evidence>
<keyword evidence="4 7" id="KW-0547">Nucleotide-binding</keyword>
<comment type="domain">
    <text evidence="7">Contains a pseudokinase domain. The protein kinase domain is predicted to be catalytically inactive because some of the residues important for catalytic activity are substituted and it lacks the equivalent of the binding site for a peptide substrate. However, it has retained an ATP-binding site and ATP-binding is required for mRNA degradation, stimulating the activity of the PAN2 nuclease in vitro. The nucleotide-binding site is juxtaposed to the RNase active site of PAN2 in the complex and may actually bind nucleosides of a poly(A) RNA rather than ATP, feeding the poly(A)-tail to the active site of the deadenylase and thus increasing the efficiency with which this distributive enzyme degrades oligo(A) RNAs.</text>
</comment>
<dbReference type="InterPro" id="IPR030844">
    <property type="entry name" value="PAN3"/>
</dbReference>
<evidence type="ECO:0000259" key="11">
    <source>
        <dbReference type="PROSITE" id="PS50103"/>
    </source>
</evidence>
<dbReference type="GO" id="GO:0006397">
    <property type="term" value="P:mRNA processing"/>
    <property type="evidence" value="ECO:0007669"/>
    <property type="project" value="UniProtKB-KW"/>
</dbReference>
<comment type="function">
    <text evidence="7">Regulatory subunit of the poly(A)-nuclease (PAN) deadenylation complex, one of two cytoplasmic mRNA deadenylases involved in mRNA turnover. PAN specifically shortens poly(A) tails of RNA and the activity is stimulated by poly(A)-binding protein PAB1. PAN deadenylation is followed by rapid degradation of the shortened mRNA tails by the CCR4-NOT complex. Deadenylated mRNAs are then degraded by two alternative mechanisms, namely exosome-mediated 3'-5' exonucleolytic degradation, or deadenlyation-dependent mRNA decaping and subsequent 5'-3' exonucleolytic degradation by XRN1. May also be involved in post-transcriptional maturation of mRNA poly(A) tails. PAN3 acts as a positive regulator for PAN activity, recruiting the catalytic subunit PAN2 to mRNA via its interaction with RNA and with PAB1.</text>
</comment>
<evidence type="ECO:0000256" key="3">
    <source>
        <dbReference type="ARBA" id="ARBA00022664"/>
    </source>
</evidence>
<dbReference type="PANTHER" id="PTHR12272">
    <property type="entry name" value="DEADENYLATION COMPLEX SUBUNIT PAN3"/>
    <property type="match status" value="1"/>
</dbReference>
<evidence type="ECO:0000259" key="10">
    <source>
        <dbReference type="PROSITE" id="PS50011"/>
    </source>
</evidence>
<dbReference type="SMART" id="SM00220">
    <property type="entry name" value="S_TKc"/>
    <property type="match status" value="1"/>
</dbReference>